<dbReference type="RefSeq" id="WP_344415969.1">
    <property type="nucleotide sequence ID" value="NZ_BAAAQK010000005.1"/>
</dbReference>
<dbReference type="InterPro" id="IPR037175">
    <property type="entry name" value="KFase_sf"/>
</dbReference>
<proteinExistence type="predicted"/>
<dbReference type="PANTHER" id="PTHR34861">
    <property type="match status" value="1"/>
</dbReference>
<dbReference type="SUPFAM" id="SSF102198">
    <property type="entry name" value="Putative cyclase"/>
    <property type="match status" value="1"/>
</dbReference>
<keyword evidence="2" id="KW-1185">Reference proteome</keyword>
<dbReference type="Gene3D" id="3.50.30.50">
    <property type="entry name" value="Putative cyclase"/>
    <property type="match status" value="1"/>
</dbReference>
<gene>
    <name evidence="1" type="ORF">GCM10009836_26340</name>
</gene>
<comment type="caution">
    <text evidence="1">The sequence shown here is derived from an EMBL/GenBank/DDBJ whole genome shotgun (WGS) entry which is preliminary data.</text>
</comment>
<dbReference type="Proteomes" id="UP001500449">
    <property type="component" value="Unassembled WGS sequence"/>
</dbReference>
<name>A0ABN2N0P6_9PSEU</name>
<dbReference type="Pfam" id="PF04199">
    <property type="entry name" value="Cyclase"/>
    <property type="match status" value="1"/>
</dbReference>
<evidence type="ECO:0000313" key="1">
    <source>
        <dbReference type="EMBL" id="GAA1845508.1"/>
    </source>
</evidence>
<reference evidence="1 2" key="1">
    <citation type="journal article" date="2019" name="Int. J. Syst. Evol. Microbiol.">
        <title>The Global Catalogue of Microorganisms (GCM) 10K type strain sequencing project: providing services to taxonomists for standard genome sequencing and annotation.</title>
        <authorList>
            <consortium name="The Broad Institute Genomics Platform"/>
            <consortium name="The Broad Institute Genome Sequencing Center for Infectious Disease"/>
            <person name="Wu L."/>
            <person name="Ma J."/>
        </authorList>
    </citation>
    <scope>NUCLEOTIDE SEQUENCE [LARGE SCALE GENOMIC DNA]</scope>
    <source>
        <strain evidence="1 2">JCM 16009</strain>
    </source>
</reference>
<evidence type="ECO:0000313" key="2">
    <source>
        <dbReference type="Proteomes" id="UP001500449"/>
    </source>
</evidence>
<dbReference type="InterPro" id="IPR007325">
    <property type="entry name" value="KFase/CYL"/>
</dbReference>
<sequence length="295" mass="31077">MTHAEHRPAAWGRWGADDERGALNRLGPQAALRGIATVREGRSIPLAVPLRAGKGPIAGRRQPLQHFMVRDGGDYAAGLTEKGFGFADDCVVLSTHGNTHLDALAHVWQDHRMWNGHSADHVTSHGARRCAIDRVGPIVTRGILVDLAAPGGPSDHDGHAISLAELVAAVGATGCTPAAGDVLLVRTGWLARWRRGEATEALWAGLAPECAEWIDEQGFVLVGADNIAVEQGPSADPADTAPLHVELIRNRGIHLMELVDLEALAATGRAEFLLMIAPLPLVGGVGSPVNPVAVL</sequence>
<accession>A0ABN2N0P6</accession>
<dbReference type="EMBL" id="BAAAQK010000005">
    <property type="protein sequence ID" value="GAA1845508.1"/>
    <property type="molecule type" value="Genomic_DNA"/>
</dbReference>
<protein>
    <submittedName>
        <fullName evidence="1">Cyclase family protein</fullName>
    </submittedName>
</protein>
<organism evidence="1 2">
    <name type="scientific">Pseudonocardia ailaonensis</name>
    <dbReference type="NCBI Taxonomy" id="367279"/>
    <lineage>
        <taxon>Bacteria</taxon>
        <taxon>Bacillati</taxon>
        <taxon>Actinomycetota</taxon>
        <taxon>Actinomycetes</taxon>
        <taxon>Pseudonocardiales</taxon>
        <taxon>Pseudonocardiaceae</taxon>
        <taxon>Pseudonocardia</taxon>
    </lineage>
</organism>
<dbReference type="PANTHER" id="PTHR34861:SF10">
    <property type="entry name" value="CYCLASE"/>
    <property type="match status" value="1"/>
</dbReference>